<evidence type="ECO:0000259" key="2">
    <source>
        <dbReference type="Pfam" id="PF13439"/>
    </source>
</evidence>
<feature type="domain" description="Glycosyltransferase subfamily 4-like N-terminal" evidence="2">
    <location>
        <begin position="25"/>
        <end position="186"/>
    </location>
</feature>
<dbReference type="Pfam" id="PF00534">
    <property type="entry name" value="Glycos_transf_1"/>
    <property type="match status" value="1"/>
</dbReference>
<feature type="domain" description="Glycosyl transferase family 1" evidence="1">
    <location>
        <begin position="199"/>
        <end position="361"/>
    </location>
</feature>
<dbReference type="EMBL" id="WJJP01000402">
    <property type="protein sequence ID" value="MBD3325385.1"/>
    <property type="molecule type" value="Genomic_DNA"/>
</dbReference>
<comment type="caution">
    <text evidence="3">The sequence shown here is derived from an EMBL/GenBank/DDBJ whole genome shotgun (WGS) entry which is preliminary data.</text>
</comment>
<gene>
    <name evidence="3" type="ORF">GF339_12415</name>
</gene>
<dbReference type="Proteomes" id="UP000649604">
    <property type="component" value="Unassembled WGS sequence"/>
</dbReference>
<proteinExistence type="predicted"/>
<dbReference type="GO" id="GO:0016757">
    <property type="term" value="F:glycosyltransferase activity"/>
    <property type="evidence" value="ECO:0007669"/>
    <property type="project" value="InterPro"/>
</dbReference>
<dbReference type="Gene3D" id="3.40.50.2000">
    <property type="entry name" value="Glycogen Phosphorylase B"/>
    <property type="match status" value="2"/>
</dbReference>
<dbReference type="InterPro" id="IPR028098">
    <property type="entry name" value="Glyco_trans_4-like_N"/>
</dbReference>
<organism evidence="3 4">
    <name type="scientific">candidate division KSB3 bacterium</name>
    <dbReference type="NCBI Taxonomy" id="2044937"/>
    <lineage>
        <taxon>Bacteria</taxon>
        <taxon>candidate division KSB3</taxon>
    </lineage>
</organism>
<reference evidence="3" key="1">
    <citation type="submission" date="2019-11" db="EMBL/GenBank/DDBJ databases">
        <title>Microbial mats filling the niche in hypersaline microbial mats.</title>
        <authorList>
            <person name="Wong H.L."/>
            <person name="Macleod F.I."/>
            <person name="White R.A. III"/>
            <person name="Burns B.P."/>
        </authorList>
    </citation>
    <scope>NUCLEOTIDE SEQUENCE</scope>
    <source>
        <strain evidence="3">Rbin_158</strain>
    </source>
</reference>
<evidence type="ECO:0000313" key="4">
    <source>
        <dbReference type="Proteomes" id="UP000649604"/>
    </source>
</evidence>
<dbReference type="AlphaFoldDB" id="A0A9D5JWG5"/>
<dbReference type="SUPFAM" id="SSF53756">
    <property type="entry name" value="UDP-Glycosyltransferase/glycogen phosphorylase"/>
    <property type="match status" value="1"/>
</dbReference>
<evidence type="ECO:0000313" key="3">
    <source>
        <dbReference type="EMBL" id="MBD3325385.1"/>
    </source>
</evidence>
<sequence>MGQGNVGSMKHAVKVLHITKMKGISGSENHLLDLLTGLNKHEFSVHLGILAETAHIPALQTYTQRLEQSGVTVRFFPMRKYADASLLWRLRAYIAQERFDLIHTHLIHADLYGTLAAKLAGSPAILSSRHNDDRFRNHPLFIRLNRLLARCHARVIVISDWIGTFIEDVEGIPPEKIVRIQYGLDAATVIPYADPGYVRQELDLPEAAPVIGTIGRLTAQKGHTYLLQAIKQVQPHVPDIRVVIIGDGELRADLERQAQALGIAQQIIFTGSRNREDSMRFLSGFDCFVFPSLWEGFGLVLLEAMAFSKAIVASNVSAIPESVIDGKTGILVPPRDPDQLAEALQTLLTNRAVAQAMGSAGHAYLLEQFSVQTMVERTELVYRQLVG</sequence>
<evidence type="ECO:0000259" key="1">
    <source>
        <dbReference type="Pfam" id="PF00534"/>
    </source>
</evidence>
<name>A0A9D5JWG5_9BACT</name>
<dbReference type="Pfam" id="PF13439">
    <property type="entry name" value="Glyco_transf_4"/>
    <property type="match status" value="1"/>
</dbReference>
<dbReference type="PANTHER" id="PTHR12526">
    <property type="entry name" value="GLYCOSYLTRANSFERASE"/>
    <property type="match status" value="1"/>
</dbReference>
<dbReference type="InterPro" id="IPR001296">
    <property type="entry name" value="Glyco_trans_1"/>
</dbReference>
<accession>A0A9D5JWG5</accession>
<dbReference type="CDD" id="cd03801">
    <property type="entry name" value="GT4_PimA-like"/>
    <property type="match status" value="1"/>
</dbReference>
<protein>
    <submittedName>
        <fullName evidence="3">Glycosyltransferase</fullName>
    </submittedName>
</protein>